<evidence type="ECO:0008006" key="5">
    <source>
        <dbReference type="Google" id="ProtNLM"/>
    </source>
</evidence>
<evidence type="ECO:0000313" key="3">
    <source>
        <dbReference type="EMBL" id="KAK1642771.1"/>
    </source>
</evidence>
<keyword evidence="4" id="KW-1185">Reference proteome</keyword>
<name>A0AAD8RZ28_LOLMU</name>
<evidence type="ECO:0000259" key="1">
    <source>
        <dbReference type="Pfam" id="PF14111"/>
    </source>
</evidence>
<evidence type="ECO:0000313" key="4">
    <source>
        <dbReference type="Proteomes" id="UP001231189"/>
    </source>
</evidence>
<protein>
    <recommendedName>
        <fullName evidence="5">DUF4283 domain-containing protein</fullName>
    </recommendedName>
</protein>
<dbReference type="PANTHER" id="PTHR31286">
    <property type="entry name" value="GLYCINE-RICH CELL WALL STRUCTURAL PROTEIN 1.8-LIKE"/>
    <property type="match status" value="1"/>
</dbReference>
<gene>
    <name evidence="3" type="ORF">QYE76_060576</name>
</gene>
<dbReference type="Pfam" id="PF14111">
    <property type="entry name" value="DUF4283"/>
    <property type="match status" value="1"/>
</dbReference>
<comment type="caution">
    <text evidence="3">The sequence shown here is derived from an EMBL/GenBank/DDBJ whole genome shotgun (WGS) entry which is preliminary data.</text>
</comment>
<feature type="domain" description="Zinc knuckle CX2CX4HX4C" evidence="2">
    <location>
        <begin position="186"/>
        <end position="232"/>
    </location>
</feature>
<evidence type="ECO:0000259" key="2">
    <source>
        <dbReference type="Pfam" id="PF14392"/>
    </source>
</evidence>
<organism evidence="3 4">
    <name type="scientific">Lolium multiflorum</name>
    <name type="common">Italian ryegrass</name>
    <name type="synonym">Lolium perenne subsp. multiflorum</name>
    <dbReference type="NCBI Taxonomy" id="4521"/>
    <lineage>
        <taxon>Eukaryota</taxon>
        <taxon>Viridiplantae</taxon>
        <taxon>Streptophyta</taxon>
        <taxon>Embryophyta</taxon>
        <taxon>Tracheophyta</taxon>
        <taxon>Spermatophyta</taxon>
        <taxon>Magnoliopsida</taxon>
        <taxon>Liliopsida</taxon>
        <taxon>Poales</taxon>
        <taxon>Poaceae</taxon>
        <taxon>BOP clade</taxon>
        <taxon>Pooideae</taxon>
        <taxon>Poodae</taxon>
        <taxon>Poeae</taxon>
        <taxon>Poeae Chloroplast Group 2 (Poeae type)</taxon>
        <taxon>Loliodinae</taxon>
        <taxon>Loliinae</taxon>
        <taxon>Lolium</taxon>
    </lineage>
</organism>
<proteinExistence type="predicted"/>
<dbReference type="InterPro" id="IPR025836">
    <property type="entry name" value="Zn_knuckle_CX2CX4HX4C"/>
</dbReference>
<dbReference type="PANTHER" id="PTHR31286:SF167">
    <property type="entry name" value="OS09G0268800 PROTEIN"/>
    <property type="match status" value="1"/>
</dbReference>
<accession>A0AAD8RZ28</accession>
<feature type="domain" description="DUF4283" evidence="1">
    <location>
        <begin position="53"/>
        <end position="120"/>
    </location>
</feature>
<dbReference type="InterPro" id="IPR025558">
    <property type="entry name" value="DUF4283"/>
</dbReference>
<reference evidence="3" key="1">
    <citation type="submission" date="2023-07" db="EMBL/GenBank/DDBJ databases">
        <title>A chromosome-level genome assembly of Lolium multiflorum.</title>
        <authorList>
            <person name="Chen Y."/>
            <person name="Copetti D."/>
            <person name="Kolliker R."/>
            <person name="Studer B."/>
        </authorList>
    </citation>
    <scope>NUCLEOTIDE SEQUENCE</scope>
    <source>
        <strain evidence="3">02402/16</strain>
        <tissue evidence="3">Leaf</tissue>
    </source>
</reference>
<dbReference type="Proteomes" id="UP001231189">
    <property type="component" value="Unassembled WGS sequence"/>
</dbReference>
<dbReference type="EMBL" id="JAUUTY010000004">
    <property type="protein sequence ID" value="KAK1642771.1"/>
    <property type="molecule type" value="Genomic_DNA"/>
</dbReference>
<dbReference type="Pfam" id="PF14392">
    <property type="entry name" value="zf-CCHC_4"/>
    <property type="match status" value="1"/>
</dbReference>
<dbReference type="InterPro" id="IPR040256">
    <property type="entry name" value="At4g02000-like"/>
</dbReference>
<sequence>MGESSNATGEKAKVYEVDELLKNLKLHGEELNEVILGQEEVRRWPAVKWLAAGKILTGKPYSMQPLKNTLMAAWSPAQDVTFHELGTNLFVLQAHYLGDWKRIMEDGPWLFRGCALMTEPFDGATIMPKIIPSGVEVWAQIHRIPPLFRKKEVIEQLAQRVGKFLAADGVAVQTRTGVFHRVRVKLDSSKPLTRFVPLTLEGSERMFLQVQYEKLPKYCEHCGLMGHTYLECGTGEHGEDERQFGPWMISEEMYWKPGTPGVRARFTTRDG</sequence>
<dbReference type="AlphaFoldDB" id="A0AAD8RZ28"/>